<evidence type="ECO:0000256" key="2">
    <source>
        <dbReference type="ARBA" id="ARBA00023163"/>
    </source>
</evidence>
<protein>
    <recommendedName>
        <fullName evidence="5">Putative zinc-finger domain-containing protein</fullName>
    </recommendedName>
</protein>
<evidence type="ECO:0000313" key="7">
    <source>
        <dbReference type="Proteomes" id="UP000820669"/>
    </source>
</evidence>
<accession>A0ABX1SJI4</accession>
<evidence type="ECO:0000256" key="1">
    <source>
        <dbReference type="ARBA" id="ARBA00023015"/>
    </source>
</evidence>
<organism evidence="6 7">
    <name type="scientific">Pseudonocardia acidicola</name>
    <dbReference type="NCBI Taxonomy" id="2724939"/>
    <lineage>
        <taxon>Bacteria</taxon>
        <taxon>Bacillati</taxon>
        <taxon>Actinomycetota</taxon>
        <taxon>Actinomycetes</taxon>
        <taxon>Pseudonocardiales</taxon>
        <taxon>Pseudonocardiaceae</taxon>
        <taxon>Pseudonocardia</taxon>
    </lineage>
</organism>
<feature type="transmembrane region" description="Helical" evidence="4">
    <location>
        <begin position="155"/>
        <end position="173"/>
    </location>
</feature>
<feature type="compositionally biased region" description="Pro residues" evidence="3">
    <location>
        <begin position="114"/>
        <end position="127"/>
    </location>
</feature>
<dbReference type="EMBL" id="JAAXLA010000062">
    <property type="protein sequence ID" value="NMI00678.1"/>
    <property type="molecule type" value="Genomic_DNA"/>
</dbReference>
<evidence type="ECO:0000259" key="5">
    <source>
        <dbReference type="Pfam" id="PF13490"/>
    </source>
</evidence>
<dbReference type="Pfam" id="PF13490">
    <property type="entry name" value="zf-HC2"/>
    <property type="match status" value="1"/>
</dbReference>
<comment type="caution">
    <text evidence="6">The sequence shown here is derived from an EMBL/GenBank/DDBJ whole genome shotgun (WGS) entry which is preliminary data.</text>
</comment>
<keyword evidence="2" id="KW-0804">Transcription</keyword>
<feature type="domain" description="Putative zinc-finger" evidence="5">
    <location>
        <begin position="22"/>
        <end position="52"/>
    </location>
</feature>
<keyword evidence="4" id="KW-0812">Transmembrane</keyword>
<reference evidence="6 7" key="1">
    <citation type="submission" date="2020-04" db="EMBL/GenBank/DDBJ databases">
        <authorList>
            <person name="Klaysubun C."/>
            <person name="Duangmal K."/>
            <person name="Lipun K."/>
        </authorList>
    </citation>
    <scope>NUCLEOTIDE SEQUENCE [LARGE SCALE GENOMIC DNA]</scope>
    <source>
        <strain evidence="6 7">K10HN5</strain>
    </source>
</reference>
<name>A0ABX1SJI4_9PSEU</name>
<feature type="region of interest" description="Disordered" evidence="3">
    <location>
        <begin position="112"/>
        <end position="144"/>
    </location>
</feature>
<gene>
    <name evidence="6" type="ORF">HF526_25715</name>
</gene>
<keyword evidence="4" id="KW-0472">Membrane</keyword>
<evidence type="ECO:0000256" key="4">
    <source>
        <dbReference type="SAM" id="Phobius"/>
    </source>
</evidence>
<dbReference type="Proteomes" id="UP000820669">
    <property type="component" value="Unassembled WGS sequence"/>
</dbReference>
<dbReference type="Gene3D" id="1.10.10.1320">
    <property type="entry name" value="Anti-sigma factor, zinc-finger domain"/>
    <property type="match status" value="1"/>
</dbReference>
<dbReference type="InterPro" id="IPR041916">
    <property type="entry name" value="Anti_sigma_zinc_sf"/>
</dbReference>
<keyword evidence="4" id="KW-1133">Transmembrane helix</keyword>
<keyword evidence="1" id="KW-0805">Transcription regulation</keyword>
<keyword evidence="7" id="KW-1185">Reference proteome</keyword>
<dbReference type="InterPro" id="IPR027383">
    <property type="entry name" value="Znf_put"/>
</dbReference>
<evidence type="ECO:0000313" key="6">
    <source>
        <dbReference type="EMBL" id="NMI00678.1"/>
    </source>
</evidence>
<evidence type="ECO:0000256" key="3">
    <source>
        <dbReference type="SAM" id="MobiDB-lite"/>
    </source>
</evidence>
<proteinExistence type="predicted"/>
<dbReference type="RefSeq" id="WP_169384143.1">
    <property type="nucleotide sequence ID" value="NZ_JAAXLA010000062.1"/>
</dbReference>
<sequence>MTDARRRFSVSAPDWGEAHLTLDAIVAFVDDELTAGAHARASQHVAHCPECAAEVIAQGQVRAALRSAAGPSMPSSLLSSLRAIPQDTDLPGPPPGLAMTAEGRFVSVLRPTPAAVPPHPPAAVPPHPPERPAPGAGVPRSVPDRRSTMHRRMRLGAGAAVSGLALGALALAAPSASIDAPTAVPAADRGVLGGSLLGNGAQAGAVLDARMSPASGATATPAAAETPSPTVTQTDLTHRLDTMPPSFPVAGQH</sequence>